<sequence length="263" mass="27499">MTALVVGAAWVEVLAIAGRRLRQLRRAPARLIGITVNPLISMVVLGYLFREAIAVPGAGSYQEYLFAGAVVQVGLAGIGPTALAVATDLRGGLVDRLRSMPVSRAAVPFGHTAADLLASLVSLAVVLAVGLLLGWRPHGGPLATLAGFGLAVLFAHLSLWVGVLIGTRLRNVESISSLTQFLVVVLPFLSTAFLSAASFPAAIRPLAEWNPISAVMSCLRVLWGNDKSASTPAWLVAVVLALLTALVVGLCVRRFTLRGGDKP</sequence>
<evidence type="ECO:0000313" key="9">
    <source>
        <dbReference type="Proteomes" id="UP000517916"/>
    </source>
</evidence>
<keyword evidence="6" id="KW-1003">Cell membrane</keyword>
<keyword evidence="2 6" id="KW-0812">Transmembrane</keyword>
<dbReference type="Proteomes" id="UP000517916">
    <property type="component" value="Unassembled WGS sequence"/>
</dbReference>
<comment type="similarity">
    <text evidence="6">Belongs to the ABC-2 integral membrane protein family.</text>
</comment>
<feature type="transmembrane region" description="Helical" evidence="6">
    <location>
        <begin position="29"/>
        <end position="49"/>
    </location>
</feature>
<evidence type="ECO:0000256" key="5">
    <source>
        <dbReference type="ARBA" id="ARBA00023251"/>
    </source>
</evidence>
<dbReference type="PANTHER" id="PTHR43229:SF2">
    <property type="entry name" value="NODULATION PROTEIN J"/>
    <property type="match status" value="1"/>
</dbReference>
<dbReference type="InterPro" id="IPR000412">
    <property type="entry name" value="ABC_2_transport"/>
</dbReference>
<evidence type="ECO:0000256" key="6">
    <source>
        <dbReference type="RuleBase" id="RU361157"/>
    </source>
</evidence>
<feature type="transmembrane region" description="Helical" evidence="6">
    <location>
        <begin position="233"/>
        <end position="252"/>
    </location>
</feature>
<feature type="transmembrane region" description="Helical" evidence="6">
    <location>
        <begin position="107"/>
        <end position="133"/>
    </location>
</feature>
<evidence type="ECO:0000256" key="2">
    <source>
        <dbReference type="ARBA" id="ARBA00022692"/>
    </source>
</evidence>
<dbReference type="PIRSF" id="PIRSF006648">
    <property type="entry name" value="DrrB"/>
    <property type="match status" value="1"/>
</dbReference>
<evidence type="ECO:0000259" key="7">
    <source>
        <dbReference type="PROSITE" id="PS51012"/>
    </source>
</evidence>
<dbReference type="PROSITE" id="PS51012">
    <property type="entry name" value="ABC_TM2"/>
    <property type="match status" value="1"/>
</dbReference>
<dbReference type="Pfam" id="PF01061">
    <property type="entry name" value="ABC2_membrane"/>
    <property type="match status" value="1"/>
</dbReference>
<dbReference type="PANTHER" id="PTHR43229">
    <property type="entry name" value="NODULATION PROTEIN J"/>
    <property type="match status" value="1"/>
</dbReference>
<comment type="subcellular location">
    <subcellularLocation>
        <location evidence="6">Cell membrane</location>
        <topology evidence="6">Multi-pass membrane protein</topology>
    </subcellularLocation>
    <subcellularLocation>
        <location evidence="1">Membrane</location>
        <topology evidence="1">Multi-pass membrane protein</topology>
    </subcellularLocation>
</comment>
<dbReference type="InterPro" id="IPR047817">
    <property type="entry name" value="ABC2_TM_bact-type"/>
</dbReference>
<feature type="transmembrane region" description="Helical" evidence="6">
    <location>
        <begin position="64"/>
        <end position="86"/>
    </location>
</feature>
<protein>
    <recommendedName>
        <fullName evidence="6">Transport permease protein</fullName>
    </recommendedName>
</protein>
<evidence type="ECO:0000256" key="3">
    <source>
        <dbReference type="ARBA" id="ARBA00022989"/>
    </source>
</evidence>
<evidence type="ECO:0000313" key="8">
    <source>
        <dbReference type="EMBL" id="MBA8923181.1"/>
    </source>
</evidence>
<dbReference type="RefSeq" id="WP_030108598.1">
    <property type="nucleotide sequence ID" value="NZ_BAAABQ010000046.1"/>
</dbReference>
<comment type="caution">
    <text evidence="8">The sequence shown here is derived from an EMBL/GenBank/DDBJ whole genome shotgun (WGS) entry which is preliminary data.</text>
</comment>
<keyword evidence="4 6" id="KW-0472">Membrane</keyword>
<keyword evidence="3 6" id="KW-1133">Transmembrane helix</keyword>
<feature type="transmembrane region" description="Helical" evidence="6">
    <location>
        <begin position="181"/>
        <end position="203"/>
    </location>
</feature>
<name>A0ABR6B8W0_9PSEU</name>
<dbReference type="InterPro" id="IPR013525">
    <property type="entry name" value="ABC2_TM"/>
</dbReference>
<evidence type="ECO:0000256" key="4">
    <source>
        <dbReference type="ARBA" id="ARBA00023136"/>
    </source>
</evidence>
<keyword evidence="9" id="KW-1185">Reference proteome</keyword>
<reference evidence="8 9" key="1">
    <citation type="submission" date="2020-08" db="EMBL/GenBank/DDBJ databases">
        <title>Genomic Encyclopedia of Archaeal and Bacterial Type Strains, Phase II (KMG-II): from individual species to whole genera.</title>
        <authorList>
            <person name="Goeker M."/>
        </authorList>
    </citation>
    <scope>NUCLEOTIDE SEQUENCE [LARGE SCALE GENOMIC DNA]</scope>
    <source>
        <strain evidence="8 9">DSM 43850</strain>
    </source>
</reference>
<feature type="domain" description="ABC transmembrane type-2" evidence="7">
    <location>
        <begin position="29"/>
        <end position="258"/>
    </location>
</feature>
<accession>A0ABR6B8W0</accession>
<gene>
    <name evidence="8" type="ORF">BC739_000378</name>
</gene>
<feature type="transmembrane region" description="Helical" evidence="6">
    <location>
        <begin position="145"/>
        <end position="169"/>
    </location>
</feature>
<organism evidence="8 9">
    <name type="scientific">Kutzneria viridogrisea</name>
    <dbReference type="NCBI Taxonomy" id="47990"/>
    <lineage>
        <taxon>Bacteria</taxon>
        <taxon>Bacillati</taxon>
        <taxon>Actinomycetota</taxon>
        <taxon>Actinomycetes</taxon>
        <taxon>Pseudonocardiales</taxon>
        <taxon>Pseudonocardiaceae</taxon>
        <taxon>Kutzneria</taxon>
    </lineage>
</organism>
<keyword evidence="6" id="KW-0813">Transport</keyword>
<dbReference type="InterPro" id="IPR051784">
    <property type="entry name" value="Nod_factor_ABC_transporter"/>
</dbReference>
<dbReference type="EMBL" id="JACJID010000001">
    <property type="protein sequence ID" value="MBA8923181.1"/>
    <property type="molecule type" value="Genomic_DNA"/>
</dbReference>
<evidence type="ECO:0000256" key="1">
    <source>
        <dbReference type="ARBA" id="ARBA00004141"/>
    </source>
</evidence>
<proteinExistence type="inferred from homology"/>
<keyword evidence="5" id="KW-0046">Antibiotic resistance</keyword>